<evidence type="ECO:0000313" key="11">
    <source>
        <dbReference type="EMBL" id="OEJ99959.1"/>
    </source>
</evidence>
<evidence type="ECO:0000256" key="5">
    <source>
        <dbReference type="ARBA" id="ARBA00022840"/>
    </source>
</evidence>
<evidence type="ECO:0000313" key="12">
    <source>
        <dbReference type="Proteomes" id="UP000095552"/>
    </source>
</evidence>
<accession>A0A1E5SLG0</accession>
<feature type="binding site" evidence="7">
    <location>
        <position position="197"/>
    </location>
    <ligand>
        <name>L-glutamine</name>
        <dbReference type="ChEBI" id="CHEBI:58359"/>
    </ligand>
</feature>
<evidence type="ECO:0000256" key="1">
    <source>
        <dbReference type="ARBA" id="ARBA00005188"/>
    </source>
</evidence>
<dbReference type="Pfam" id="PF02540">
    <property type="entry name" value="NAD_synthase"/>
    <property type="match status" value="1"/>
</dbReference>
<evidence type="ECO:0000256" key="6">
    <source>
        <dbReference type="ARBA" id="ARBA00023027"/>
    </source>
</evidence>
<dbReference type="NCBIfam" id="TIGR00552">
    <property type="entry name" value="nadE"/>
    <property type="match status" value="1"/>
</dbReference>
<dbReference type="PANTHER" id="PTHR23090">
    <property type="entry name" value="NH 3 /GLUTAMINE-DEPENDENT NAD + SYNTHETASE"/>
    <property type="match status" value="1"/>
</dbReference>
<dbReference type="SUPFAM" id="SSF56317">
    <property type="entry name" value="Carbon-nitrogen hydrolase"/>
    <property type="match status" value="1"/>
</dbReference>
<evidence type="ECO:0000256" key="8">
    <source>
        <dbReference type="PIRNR" id="PIRNR006630"/>
    </source>
</evidence>
<dbReference type="InterPro" id="IPR022310">
    <property type="entry name" value="NAD/GMP_synthase"/>
</dbReference>
<dbReference type="AlphaFoldDB" id="A0A1E5SLG0"/>
<comment type="caution">
    <text evidence="7">Lacks conserved residue(s) required for the propagation of feature annotation.</text>
</comment>
<comment type="caution">
    <text evidence="11">The sequence shown here is derived from an EMBL/GenBank/DDBJ whole genome shotgun (WGS) entry which is preliminary data.</text>
</comment>
<feature type="binding site" evidence="7">
    <location>
        <position position="448"/>
    </location>
    <ligand>
        <name>ATP</name>
        <dbReference type="ChEBI" id="CHEBI:30616"/>
    </ligand>
</feature>
<comment type="similarity">
    <text evidence="9">Belongs to the NAD synthetase family.</text>
</comment>
<keyword evidence="4 7" id="KW-0547">Nucleotide-binding</keyword>
<dbReference type="GO" id="GO:0003952">
    <property type="term" value="F:NAD+ synthase (glutamine-hydrolyzing) activity"/>
    <property type="evidence" value="ECO:0007669"/>
    <property type="project" value="UniProtKB-UniRule"/>
</dbReference>
<protein>
    <recommendedName>
        <fullName evidence="7 8">Glutamine-dependent NAD(+) synthetase</fullName>
        <ecNumber evidence="7 8">6.3.5.1</ecNumber>
    </recommendedName>
    <alternativeName>
        <fullName evidence="7 8">NAD(+) synthase [glutamine-hydrolyzing]</fullName>
    </alternativeName>
</protein>
<name>A0A1E5SLG0_9BACT</name>
<feature type="active site" description="Proton acceptor; for glutaminase activity" evidence="7">
    <location>
        <position position="44"/>
    </location>
</feature>
<feature type="binding site" evidence="7">
    <location>
        <position position="424"/>
    </location>
    <ligand>
        <name>deamido-NAD(+)</name>
        <dbReference type="ChEBI" id="CHEBI:58437"/>
        <note>ligand shared between two neighboring subunits</note>
    </ligand>
</feature>
<dbReference type="InterPro" id="IPR003694">
    <property type="entry name" value="NAD_synthase"/>
</dbReference>
<dbReference type="OrthoDB" id="9803818at2"/>
<dbReference type="CDD" id="cd00553">
    <property type="entry name" value="NAD_synthase"/>
    <property type="match status" value="1"/>
</dbReference>
<dbReference type="Gene3D" id="3.60.110.10">
    <property type="entry name" value="Carbon-nitrogen hydrolase"/>
    <property type="match status" value="1"/>
</dbReference>
<dbReference type="InterPro" id="IPR036526">
    <property type="entry name" value="C-N_Hydrolase_sf"/>
</dbReference>
<keyword evidence="12" id="KW-1185">Reference proteome</keyword>
<comment type="catalytic activity">
    <reaction evidence="7 8">
        <text>deamido-NAD(+) + L-glutamine + ATP + H2O = L-glutamate + AMP + diphosphate + NAD(+) + H(+)</text>
        <dbReference type="Rhea" id="RHEA:24384"/>
        <dbReference type="ChEBI" id="CHEBI:15377"/>
        <dbReference type="ChEBI" id="CHEBI:15378"/>
        <dbReference type="ChEBI" id="CHEBI:29985"/>
        <dbReference type="ChEBI" id="CHEBI:30616"/>
        <dbReference type="ChEBI" id="CHEBI:33019"/>
        <dbReference type="ChEBI" id="CHEBI:57540"/>
        <dbReference type="ChEBI" id="CHEBI:58359"/>
        <dbReference type="ChEBI" id="CHEBI:58437"/>
        <dbReference type="ChEBI" id="CHEBI:456215"/>
        <dbReference type="EC" id="6.3.5.1"/>
    </reaction>
</comment>
<organism evidence="11 12">
    <name type="scientific">Roseivirga misakiensis</name>
    <dbReference type="NCBI Taxonomy" id="1563681"/>
    <lineage>
        <taxon>Bacteria</taxon>
        <taxon>Pseudomonadati</taxon>
        <taxon>Bacteroidota</taxon>
        <taxon>Cytophagia</taxon>
        <taxon>Cytophagales</taxon>
        <taxon>Roseivirgaceae</taxon>
        <taxon>Roseivirga</taxon>
    </lineage>
</organism>
<dbReference type="Gene3D" id="3.40.50.620">
    <property type="entry name" value="HUPs"/>
    <property type="match status" value="1"/>
</dbReference>
<dbReference type="GO" id="GO:0008795">
    <property type="term" value="F:NAD+ synthase activity"/>
    <property type="evidence" value="ECO:0007669"/>
    <property type="project" value="UniProtKB-UniRule"/>
</dbReference>
<evidence type="ECO:0000256" key="9">
    <source>
        <dbReference type="RuleBase" id="RU003811"/>
    </source>
</evidence>
<dbReference type="PIRSF" id="PIRSF006630">
    <property type="entry name" value="NADS_GAT"/>
    <property type="match status" value="1"/>
</dbReference>
<comment type="similarity">
    <text evidence="2 7 8">In the C-terminal section; belongs to the NAD synthetase family.</text>
</comment>
<feature type="binding site" evidence="7">
    <location>
        <position position="453"/>
    </location>
    <ligand>
        <name>deamido-NAD(+)</name>
        <dbReference type="ChEBI" id="CHEBI:58437"/>
        <note>ligand shared between two neighboring subunits</note>
    </ligand>
</feature>
<dbReference type="InterPro" id="IPR014729">
    <property type="entry name" value="Rossmann-like_a/b/a_fold"/>
</dbReference>
<feature type="binding site" evidence="7">
    <location>
        <position position="191"/>
    </location>
    <ligand>
        <name>L-glutamine</name>
        <dbReference type="ChEBI" id="CHEBI:58359"/>
    </ligand>
</feature>
<dbReference type="HAMAP" id="MF_02090">
    <property type="entry name" value="NadE_glutamine_dep"/>
    <property type="match status" value="1"/>
</dbReference>
<feature type="active site" description="Nucleophile; for glutaminase activity" evidence="7">
    <location>
        <position position="163"/>
    </location>
</feature>
<dbReference type="EMBL" id="MDGQ01000005">
    <property type="protein sequence ID" value="OEJ99959.1"/>
    <property type="molecule type" value="Genomic_DNA"/>
</dbReference>
<dbReference type="InterPro" id="IPR003010">
    <property type="entry name" value="C-N_Hydrolase"/>
</dbReference>
<dbReference type="GO" id="GO:0005524">
    <property type="term" value="F:ATP binding"/>
    <property type="evidence" value="ECO:0007669"/>
    <property type="project" value="UniProtKB-UniRule"/>
</dbReference>
<dbReference type="Pfam" id="PF00795">
    <property type="entry name" value="CN_hydrolase"/>
    <property type="match status" value="1"/>
</dbReference>
<feature type="active site" description="For glutaminase activity" evidence="7">
    <location>
        <position position="111"/>
    </location>
</feature>
<dbReference type="GO" id="GO:0009435">
    <property type="term" value="P:NAD+ biosynthetic process"/>
    <property type="evidence" value="ECO:0007669"/>
    <property type="project" value="UniProtKB-UniRule"/>
</dbReference>
<dbReference type="EC" id="6.3.5.1" evidence="7 8"/>
<sequence length="618" mass="70211">MRKYRVAGATVNQTPLDWKGNVSRLKAILEGARKTRVELLCLPELSITGYGCEDLFLSHWLPEKALSYLPELIEETEGIFTSFNLPLRHENRLYNTAVVVHNKEIKGVYAKQYMALDGVHYEPRWFNPWPVGVTSSIELMGVNYPIGDLTFDFEDWKIGFEICEDAWRGADRPACRLIDRGVNLILNPSASHFAMQKTKERIALVESSSKNFNCTYVYANLLGNEAGRMIYDGEIIIAQQGSTYLRNELLSFQPYRLRHVDIAPDETSIPNKEFVAPILPKNLEFPKACALALYDYMRKSRSQGFTLSLSGGADSATCAVMVAEMVRLGIHQLGKESFLKNIHKSDLEAKTEKEVVNSLFNTAYQGTKNSSQTTLNAAKTLADSIGAKFYNWEIDQPVASYTETIERVLDRELTWDKDDLALQNIQARSRSPIIWMLTNITNTLLITTSNRSEGDVGYATMDGDTSGSIAPISSVDKDFIRKWLKFAEDEMGYSGLAAINELPPTAELRPISDKQTDEDDLMPYHIMVEIEKLAILDRQSPVEVYQELKLANLESSDLLKTHIRKFYLLWSRNQWKRERLAPAFHLDEFNVDPRTWCRFPILSASFYEELAELEALAD</sequence>
<comment type="pathway">
    <text evidence="1 7 8">Cofactor biosynthesis; NAD(+) biosynthesis; NAD(+) from deamido-NAD(+) (L-Gln route): step 1/1.</text>
</comment>
<dbReference type="GO" id="GO:0005737">
    <property type="term" value="C:cytoplasm"/>
    <property type="evidence" value="ECO:0007669"/>
    <property type="project" value="InterPro"/>
</dbReference>
<evidence type="ECO:0000256" key="2">
    <source>
        <dbReference type="ARBA" id="ARBA00007145"/>
    </source>
</evidence>
<dbReference type="GO" id="GO:0004359">
    <property type="term" value="F:glutaminase activity"/>
    <property type="evidence" value="ECO:0007669"/>
    <property type="project" value="InterPro"/>
</dbReference>
<keyword evidence="5 7" id="KW-0067">ATP-binding</keyword>
<evidence type="ECO:0000256" key="7">
    <source>
        <dbReference type="HAMAP-Rule" id="MF_02090"/>
    </source>
</evidence>
<dbReference type="RefSeq" id="WP_069835422.1">
    <property type="nucleotide sequence ID" value="NZ_MDGQ01000005.1"/>
</dbReference>
<dbReference type="Proteomes" id="UP000095552">
    <property type="component" value="Unassembled WGS sequence"/>
</dbReference>
<feature type="domain" description="CN hydrolase" evidence="10">
    <location>
        <begin position="4"/>
        <end position="264"/>
    </location>
</feature>
<evidence type="ECO:0000256" key="4">
    <source>
        <dbReference type="ARBA" id="ARBA00022741"/>
    </source>
</evidence>
<feature type="binding site" evidence="7">
    <location>
        <position position="576"/>
    </location>
    <ligand>
        <name>deamido-NAD(+)</name>
        <dbReference type="ChEBI" id="CHEBI:58437"/>
        <note>ligand shared between two neighboring subunits</note>
    </ligand>
</feature>
<gene>
    <name evidence="7" type="primary">nadE</name>
    <name evidence="11" type="ORF">BFP71_10470</name>
</gene>
<evidence type="ECO:0000256" key="3">
    <source>
        <dbReference type="ARBA" id="ARBA00022598"/>
    </source>
</evidence>
<keyword evidence="3 7" id="KW-0436">Ligase</keyword>
<dbReference type="InterPro" id="IPR014445">
    <property type="entry name" value="Gln-dep_NAD_synthase"/>
</dbReference>
<proteinExistence type="inferred from homology"/>
<dbReference type="STRING" id="1563681.BFP71_10470"/>
<dbReference type="CDD" id="cd07570">
    <property type="entry name" value="GAT_Gln-NAD-synth"/>
    <property type="match status" value="1"/>
</dbReference>
<dbReference type="PROSITE" id="PS50263">
    <property type="entry name" value="CN_HYDROLASE"/>
    <property type="match status" value="1"/>
</dbReference>
<dbReference type="SUPFAM" id="SSF52402">
    <property type="entry name" value="Adenine nucleotide alpha hydrolases-like"/>
    <property type="match status" value="1"/>
</dbReference>
<dbReference type="UniPathway" id="UPA00253">
    <property type="reaction ID" value="UER00334"/>
</dbReference>
<keyword evidence="6 7" id="KW-0520">NAD</keyword>
<dbReference type="PANTHER" id="PTHR23090:SF9">
    <property type="entry name" value="GLUTAMINE-DEPENDENT NAD(+) SYNTHETASE"/>
    <property type="match status" value="1"/>
</dbReference>
<reference evidence="11 12" key="1">
    <citation type="submission" date="2016-08" db="EMBL/GenBank/DDBJ databases">
        <title>Draft genome of Fabibacter sp. strain SK-8.</title>
        <authorList>
            <person name="Wong S.-K."/>
            <person name="Hamasaki K."/>
            <person name="Yoshizawa S."/>
        </authorList>
    </citation>
    <scope>NUCLEOTIDE SEQUENCE [LARGE SCALE GENOMIC DNA]</scope>
    <source>
        <strain evidence="11 12">SK-8</strain>
    </source>
</reference>
<evidence type="ECO:0000259" key="10">
    <source>
        <dbReference type="PROSITE" id="PS50263"/>
    </source>
</evidence>
<comment type="function">
    <text evidence="7">Catalyzes the ATP-dependent amidation of deamido-NAD to form NAD. Uses L-glutamine as a nitrogen source.</text>
</comment>